<evidence type="ECO:0000313" key="3">
    <source>
        <dbReference type="Proteomes" id="UP001159363"/>
    </source>
</evidence>
<evidence type="ECO:0000313" key="2">
    <source>
        <dbReference type="EMBL" id="KAJ8888500.1"/>
    </source>
</evidence>
<reference evidence="2 3" key="1">
    <citation type="submission" date="2023-02" db="EMBL/GenBank/DDBJ databases">
        <title>LHISI_Scaffold_Assembly.</title>
        <authorList>
            <person name="Stuart O.P."/>
            <person name="Cleave R."/>
            <person name="Magrath M.J.L."/>
            <person name="Mikheyev A.S."/>
        </authorList>
    </citation>
    <scope>NUCLEOTIDE SEQUENCE [LARGE SCALE GENOMIC DNA]</scope>
    <source>
        <strain evidence="2">Daus_M_001</strain>
        <tissue evidence="2">Leg muscle</tissue>
    </source>
</reference>
<accession>A0ABQ9HVZ9</accession>
<feature type="domain" description="Reverse transcriptase" evidence="1">
    <location>
        <begin position="6"/>
        <end position="81"/>
    </location>
</feature>
<sequence>MTAMKIDGDMSDFFSISKGVRQGCILSPQLYNIYGEYIIRKALDGWNGGVSVGGRKINILCFADDIAFLVSGEDELADVLDIGCDTWTVKAADYNRIDAFEMWCWQWRRKEGAGVMGRPGCHH</sequence>
<dbReference type="PANTHER" id="PTHR47027:SF20">
    <property type="entry name" value="REVERSE TRANSCRIPTASE-LIKE PROTEIN WITH RNA-DIRECTED DNA POLYMERASE DOMAIN"/>
    <property type="match status" value="1"/>
</dbReference>
<dbReference type="Proteomes" id="UP001159363">
    <property type="component" value="Chromosome 3"/>
</dbReference>
<dbReference type="PANTHER" id="PTHR47027">
    <property type="entry name" value="REVERSE TRANSCRIPTASE DOMAIN-CONTAINING PROTEIN"/>
    <property type="match status" value="1"/>
</dbReference>
<dbReference type="SUPFAM" id="SSF56672">
    <property type="entry name" value="DNA/RNA polymerases"/>
    <property type="match status" value="1"/>
</dbReference>
<name>A0ABQ9HVZ9_9NEOP</name>
<keyword evidence="3" id="KW-1185">Reference proteome</keyword>
<protein>
    <recommendedName>
        <fullName evidence="1">Reverse transcriptase domain-containing protein</fullName>
    </recommendedName>
</protein>
<organism evidence="2 3">
    <name type="scientific">Dryococelus australis</name>
    <dbReference type="NCBI Taxonomy" id="614101"/>
    <lineage>
        <taxon>Eukaryota</taxon>
        <taxon>Metazoa</taxon>
        <taxon>Ecdysozoa</taxon>
        <taxon>Arthropoda</taxon>
        <taxon>Hexapoda</taxon>
        <taxon>Insecta</taxon>
        <taxon>Pterygota</taxon>
        <taxon>Neoptera</taxon>
        <taxon>Polyneoptera</taxon>
        <taxon>Phasmatodea</taxon>
        <taxon>Verophasmatodea</taxon>
        <taxon>Anareolatae</taxon>
        <taxon>Phasmatidae</taxon>
        <taxon>Eurycanthinae</taxon>
        <taxon>Dryococelus</taxon>
    </lineage>
</organism>
<dbReference type="Pfam" id="PF00078">
    <property type="entry name" value="RVT_1"/>
    <property type="match status" value="1"/>
</dbReference>
<gene>
    <name evidence="2" type="ORF">PR048_007991</name>
</gene>
<comment type="caution">
    <text evidence="2">The sequence shown here is derived from an EMBL/GenBank/DDBJ whole genome shotgun (WGS) entry which is preliminary data.</text>
</comment>
<dbReference type="EMBL" id="JARBHB010000003">
    <property type="protein sequence ID" value="KAJ8888500.1"/>
    <property type="molecule type" value="Genomic_DNA"/>
</dbReference>
<dbReference type="InterPro" id="IPR000477">
    <property type="entry name" value="RT_dom"/>
</dbReference>
<proteinExistence type="predicted"/>
<evidence type="ECO:0000259" key="1">
    <source>
        <dbReference type="Pfam" id="PF00078"/>
    </source>
</evidence>
<dbReference type="InterPro" id="IPR043502">
    <property type="entry name" value="DNA/RNA_pol_sf"/>
</dbReference>